<sequence length="116" mass="13685">MEKNIIPPAPLAEANTTKSNIVYAKSKTNHSYSFSCTFDSKFMDRIVDIITRAYHEYSSDYINEYYIQIQENQYCFTIELKSSELKLDYKFDHPSEEDQKEITLKFDQMEASILKL</sequence>
<dbReference type="AlphaFoldDB" id="A0A162CX79"/>
<keyword evidence="2" id="KW-1185">Reference proteome</keyword>
<dbReference type="STRING" id="1642818.AWE51_02965"/>
<dbReference type="EMBL" id="LQRT01000002">
    <property type="protein sequence ID" value="KZS42419.1"/>
    <property type="molecule type" value="Genomic_DNA"/>
</dbReference>
<reference evidence="1 2" key="1">
    <citation type="submission" date="2016-01" db="EMBL/GenBank/DDBJ databases">
        <title>The draft genome sequence of Aquimarina sp. RZW4-3-2.</title>
        <authorList>
            <person name="Wang Y."/>
        </authorList>
    </citation>
    <scope>NUCLEOTIDE SEQUENCE [LARGE SCALE GENOMIC DNA]</scope>
    <source>
        <strain evidence="1 2">RZW4-3-2</strain>
    </source>
</reference>
<evidence type="ECO:0000313" key="2">
    <source>
        <dbReference type="Proteomes" id="UP000076715"/>
    </source>
</evidence>
<organism evidence="1 2">
    <name type="scientific">Aquimarina aggregata</name>
    <dbReference type="NCBI Taxonomy" id="1642818"/>
    <lineage>
        <taxon>Bacteria</taxon>
        <taxon>Pseudomonadati</taxon>
        <taxon>Bacteroidota</taxon>
        <taxon>Flavobacteriia</taxon>
        <taxon>Flavobacteriales</taxon>
        <taxon>Flavobacteriaceae</taxon>
        <taxon>Aquimarina</taxon>
    </lineage>
</organism>
<proteinExistence type="predicted"/>
<evidence type="ECO:0000313" key="1">
    <source>
        <dbReference type="EMBL" id="KZS42419.1"/>
    </source>
</evidence>
<accession>A0A162CX79</accession>
<protein>
    <submittedName>
        <fullName evidence="1">Uncharacterized protein</fullName>
    </submittedName>
</protein>
<dbReference type="RefSeq" id="WP_066310110.1">
    <property type="nucleotide sequence ID" value="NZ_LQRT01000002.1"/>
</dbReference>
<dbReference type="Proteomes" id="UP000076715">
    <property type="component" value="Unassembled WGS sequence"/>
</dbReference>
<gene>
    <name evidence="1" type="ORF">AWE51_02965</name>
</gene>
<comment type="caution">
    <text evidence="1">The sequence shown here is derived from an EMBL/GenBank/DDBJ whole genome shotgun (WGS) entry which is preliminary data.</text>
</comment>
<name>A0A162CX79_9FLAO</name>